<comment type="caution">
    <text evidence="6">The sequence shown here is derived from an EMBL/GenBank/DDBJ whole genome shotgun (WGS) entry which is preliminary data.</text>
</comment>
<feature type="compositionally biased region" description="Basic and acidic residues" evidence="5">
    <location>
        <begin position="242"/>
        <end position="259"/>
    </location>
</feature>
<feature type="binding site" description="proximal binding residue" evidence="4">
    <location>
        <position position="213"/>
    </location>
    <ligand>
        <name>heme b</name>
        <dbReference type="ChEBI" id="CHEBI:60344"/>
    </ligand>
    <ligandPart>
        <name>Fe</name>
        <dbReference type="ChEBI" id="CHEBI:18248"/>
    </ligandPart>
</feature>
<dbReference type="SUPFAM" id="SSF140959">
    <property type="entry name" value="Indolic compounds 2,3-dioxygenase-like"/>
    <property type="match status" value="1"/>
</dbReference>
<sequence length="291" mass="32709">MTGTFDETWFDIVSVSVEIEGGAALQPLLEAMHAVLEDDLATVVDKLKIALLQIEKVGKQLARMFEKCDPAVFYWKIRKFLAGSENMAGLGLPNGLEYKGVNNNERKHYMGATAGQSSLFPAFDIIFGIDHYEKSSSESHAQTQSRPNALLLKMKEFMPGLHRAFLSHLAKVANLRGYVLFKKAAEPESEQVKELTEAYDKCVHQIKLFRDTHIQIVTRYILTQAKRGPPEGWEDYRVRVHESSPEKVQGKIPNDKKDEEEPAIQGTGGSDLMPFLKNNRDETNAAKMQAN</sequence>
<dbReference type="PANTHER" id="PTHR28657:SF5">
    <property type="entry name" value="INDOLEAMINE 2,3-DIOXYGENASE"/>
    <property type="match status" value="1"/>
</dbReference>
<dbReference type="GO" id="GO:0019441">
    <property type="term" value="P:L-tryptophan catabolic process to kynurenine"/>
    <property type="evidence" value="ECO:0007669"/>
    <property type="project" value="InterPro"/>
</dbReference>
<dbReference type="GO" id="GO:0033754">
    <property type="term" value="F:indoleamine 2,3-dioxygenase activity"/>
    <property type="evidence" value="ECO:0007669"/>
    <property type="project" value="TreeGrafter"/>
</dbReference>
<evidence type="ECO:0000313" key="6">
    <source>
        <dbReference type="EMBL" id="KAG0023897.1"/>
    </source>
</evidence>
<dbReference type="GO" id="GO:0046872">
    <property type="term" value="F:metal ion binding"/>
    <property type="evidence" value="ECO:0007669"/>
    <property type="project" value="UniProtKB-KW"/>
</dbReference>
<keyword evidence="7" id="KW-1185">Reference proteome</keyword>
<evidence type="ECO:0000256" key="4">
    <source>
        <dbReference type="PIRSR" id="PIRSR600898-1"/>
    </source>
</evidence>
<dbReference type="EMBL" id="JAAAID010000038">
    <property type="protein sequence ID" value="KAG0023897.1"/>
    <property type="molecule type" value="Genomic_DNA"/>
</dbReference>
<dbReference type="OrthoDB" id="540174at2759"/>
<feature type="region of interest" description="Disordered" evidence="5">
    <location>
        <begin position="242"/>
        <end position="291"/>
    </location>
</feature>
<dbReference type="AlphaFoldDB" id="A0A9P6T4F5"/>
<dbReference type="PANTHER" id="PTHR28657">
    <property type="entry name" value="INDOLEAMINE 2,3-DIOXYGENASE"/>
    <property type="match status" value="1"/>
</dbReference>
<evidence type="ECO:0000256" key="1">
    <source>
        <dbReference type="ARBA" id="ARBA00007119"/>
    </source>
</evidence>
<gene>
    <name evidence="6" type="ORF">BGZ80_007428</name>
</gene>
<evidence type="ECO:0000313" key="7">
    <source>
        <dbReference type="Proteomes" id="UP000703661"/>
    </source>
</evidence>
<dbReference type="GO" id="GO:0005737">
    <property type="term" value="C:cytoplasm"/>
    <property type="evidence" value="ECO:0007669"/>
    <property type="project" value="TreeGrafter"/>
</dbReference>
<proteinExistence type="inferred from homology"/>
<dbReference type="GO" id="GO:0034354">
    <property type="term" value="P:'de novo' NAD+ biosynthetic process from L-tryptophan"/>
    <property type="evidence" value="ECO:0007669"/>
    <property type="project" value="TreeGrafter"/>
</dbReference>
<dbReference type="Pfam" id="PF01231">
    <property type="entry name" value="IDO"/>
    <property type="match status" value="1"/>
</dbReference>
<dbReference type="InterPro" id="IPR000898">
    <property type="entry name" value="Indolamine_dOase"/>
</dbReference>
<comment type="similarity">
    <text evidence="1">Belongs to the indoleamine 2,3-dioxygenase family.</text>
</comment>
<protein>
    <submittedName>
        <fullName evidence="6">Uncharacterized protein</fullName>
    </submittedName>
</protein>
<keyword evidence="2 4" id="KW-0479">Metal-binding</keyword>
<dbReference type="Proteomes" id="UP000703661">
    <property type="component" value="Unassembled WGS sequence"/>
</dbReference>
<accession>A0A9P6T4F5</accession>
<organism evidence="6 7">
    <name type="scientific">Entomortierella chlamydospora</name>
    <dbReference type="NCBI Taxonomy" id="101097"/>
    <lineage>
        <taxon>Eukaryota</taxon>
        <taxon>Fungi</taxon>
        <taxon>Fungi incertae sedis</taxon>
        <taxon>Mucoromycota</taxon>
        <taxon>Mortierellomycotina</taxon>
        <taxon>Mortierellomycetes</taxon>
        <taxon>Mortierellales</taxon>
        <taxon>Mortierellaceae</taxon>
        <taxon>Entomortierella</taxon>
    </lineage>
</organism>
<name>A0A9P6T4F5_9FUNG</name>
<dbReference type="GO" id="GO:0020037">
    <property type="term" value="F:heme binding"/>
    <property type="evidence" value="ECO:0007669"/>
    <property type="project" value="InterPro"/>
</dbReference>
<keyword evidence="3 4" id="KW-0408">Iron</keyword>
<dbReference type="InterPro" id="IPR037217">
    <property type="entry name" value="Trp/Indoleamine_2_3_dOase-like"/>
</dbReference>
<evidence type="ECO:0000256" key="3">
    <source>
        <dbReference type="ARBA" id="ARBA00023004"/>
    </source>
</evidence>
<evidence type="ECO:0000256" key="2">
    <source>
        <dbReference type="ARBA" id="ARBA00022723"/>
    </source>
</evidence>
<dbReference type="Gene3D" id="1.20.58.480">
    <property type="match status" value="1"/>
</dbReference>
<reference evidence="6" key="1">
    <citation type="journal article" date="2020" name="Fungal Divers.">
        <title>Resolving the Mortierellaceae phylogeny through synthesis of multi-gene phylogenetics and phylogenomics.</title>
        <authorList>
            <person name="Vandepol N."/>
            <person name="Liber J."/>
            <person name="Desiro A."/>
            <person name="Na H."/>
            <person name="Kennedy M."/>
            <person name="Barry K."/>
            <person name="Grigoriev I.V."/>
            <person name="Miller A.N."/>
            <person name="O'Donnell K."/>
            <person name="Stajich J.E."/>
            <person name="Bonito G."/>
        </authorList>
    </citation>
    <scope>NUCLEOTIDE SEQUENCE</scope>
    <source>
        <strain evidence="6">NRRL 2769</strain>
    </source>
</reference>
<keyword evidence="4" id="KW-0349">Heme</keyword>
<evidence type="ECO:0000256" key="5">
    <source>
        <dbReference type="SAM" id="MobiDB-lite"/>
    </source>
</evidence>